<dbReference type="GeneID" id="20186710"/>
<proteinExistence type="predicted"/>
<dbReference type="OrthoDB" id="142423at2759"/>
<protein>
    <submittedName>
        <fullName evidence="1">Uncharacterized protein</fullName>
    </submittedName>
</protein>
<dbReference type="RefSeq" id="XP_008913786.1">
    <property type="nucleotide sequence ID" value="XM_008915538.1"/>
</dbReference>
<accession>W2PJ46</accession>
<evidence type="ECO:0000313" key="1">
    <source>
        <dbReference type="EMBL" id="ETN00872.1"/>
    </source>
</evidence>
<reference evidence="2" key="1">
    <citation type="submission" date="2011-12" db="EMBL/GenBank/DDBJ databases">
        <authorList>
            <consortium name="The Broad Institute Genome Sequencing Platform"/>
            <person name="Russ C."/>
            <person name="Tyler B."/>
            <person name="Panabieres F."/>
            <person name="Shan W."/>
            <person name="Tripathy S."/>
            <person name="Grunwald N."/>
            <person name="Machado M."/>
            <person name="Young S.K."/>
            <person name="Zeng Q."/>
            <person name="Gargeya S."/>
            <person name="Fitzgerald M."/>
            <person name="Haas B."/>
            <person name="Abouelleil A."/>
            <person name="Alvarado L."/>
            <person name="Arachchi H.M."/>
            <person name="Berlin A."/>
            <person name="Chapman S.B."/>
            <person name="Gearin G."/>
            <person name="Goldberg J."/>
            <person name="Griggs A."/>
            <person name="Gujja S."/>
            <person name="Hansen M."/>
            <person name="Heiman D."/>
            <person name="Howarth C."/>
            <person name="Larimer J."/>
            <person name="Lui A."/>
            <person name="MacDonald P.J.P."/>
            <person name="McCowen C."/>
            <person name="Montmayeur A."/>
            <person name="Murphy C."/>
            <person name="Neiman D."/>
            <person name="Pearson M."/>
            <person name="Priest M."/>
            <person name="Roberts A."/>
            <person name="Saif S."/>
            <person name="Shea T."/>
            <person name="Sisk P."/>
            <person name="Stolte C."/>
            <person name="Sykes S."/>
            <person name="Wortman J."/>
            <person name="Nusbaum C."/>
            <person name="Birren B."/>
        </authorList>
    </citation>
    <scope>NUCLEOTIDE SEQUENCE [LARGE SCALE GENOMIC DNA]</scope>
    <source>
        <strain evidence="2">INRA-310</strain>
    </source>
</reference>
<dbReference type="VEuPathDB" id="FungiDB:PPTG_17756"/>
<reference evidence="1 2" key="2">
    <citation type="submission" date="2013-11" db="EMBL/GenBank/DDBJ databases">
        <title>The Genome Sequence of Phytophthora parasitica INRA-310.</title>
        <authorList>
            <consortium name="The Broad Institute Genomics Platform"/>
            <person name="Russ C."/>
            <person name="Tyler B."/>
            <person name="Panabieres F."/>
            <person name="Shan W."/>
            <person name="Tripathy S."/>
            <person name="Grunwald N."/>
            <person name="Machado M."/>
            <person name="Johnson C.S."/>
            <person name="Arredondo F."/>
            <person name="Hong C."/>
            <person name="Coffey M."/>
            <person name="Young S.K."/>
            <person name="Zeng Q."/>
            <person name="Gargeya S."/>
            <person name="Fitzgerald M."/>
            <person name="Abouelleil A."/>
            <person name="Alvarado L."/>
            <person name="Chapman S.B."/>
            <person name="Gainer-Dewar J."/>
            <person name="Goldberg J."/>
            <person name="Griggs A."/>
            <person name="Gujja S."/>
            <person name="Hansen M."/>
            <person name="Howarth C."/>
            <person name="Imamovic A."/>
            <person name="Ireland A."/>
            <person name="Larimer J."/>
            <person name="McCowan C."/>
            <person name="Murphy C."/>
            <person name="Pearson M."/>
            <person name="Poon T.W."/>
            <person name="Priest M."/>
            <person name="Roberts A."/>
            <person name="Saif S."/>
            <person name="Shea T."/>
            <person name="Sykes S."/>
            <person name="Wortman J."/>
            <person name="Nusbaum C."/>
            <person name="Birren B."/>
        </authorList>
    </citation>
    <scope>NUCLEOTIDE SEQUENCE [LARGE SCALE GENOMIC DNA]</scope>
    <source>
        <strain evidence="1 2">INRA-310</strain>
    </source>
</reference>
<dbReference type="Proteomes" id="UP000018817">
    <property type="component" value="Unassembled WGS sequence"/>
</dbReference>
<sequence length="101" mass="11710">MKRRLVGIYDPFHKQDYKAKVTTLIENVYLSPKILTINWRGASAMDFNCGVNSYRCRGDMESTTEDAVTTNIKTLSETELEKVRYKLFCYVLFGLLARDDK</sequence>
<evidence type="ECO:0000313" key="2">
    <source>
        <dbReference type="Proteomes" id="UP000018817"/>
    </source>
</evidence>
<dbReference type="AlphaFoldDB" id="W2PJ46"/>
<dbReference type="EMBL" id="KI669632">
    <property type="protein sequence ID" value="ETN00872.1"/>
    <property type="molecule type" value="Genomic_DNA"/>
</dbReference>
<organism evidence="1 2">
    <name type="scientific">Phytophthora nicotianae (strain INRA-310)</name>
    <name type="common">Phytophthora parasitica</name>
    <dbReference type="NCBI Taxonomy" id="761204"/>
    <lineage>
        <taxon>Eukaryota</taxon>
        <taxon>Sar</taxon>
        <taxon>Stramenopiles</taxon>
        <taxon>Oomycota</taxon>
        <taxon>Peronosporomycetes</taxon>
        <taxon>Peronosporales</taxon>
        <taxon>Peronosporaceae</taxon>
        <taxon>Phytophthora</taxon>
    </lineage>
</organism>
<name>W2PJ46_PHYN3</name>
<gene>
    <name evidence="1" type="ORF">PPTG_17756</name>
</gene>